<keyword evidence="1" id="KW-0472">Membrane</keyword>
<comment type="caution">
    <text evidence="2">The sequence shown here is derived from an EMBL/GenBank/DDBJ whole genome shotgun (WGS) entry which is preliminary data.</text>
</comment>
<dbReference type="Pfam" id="PF04749">
    <property type="entry name" value="PLAC8"/>
    <property type="match status" value="1"/>
</dbReference>
<name>A0A1R2AWS2_9CILI</name>
<organism evidence="2 3">
    <name type="scientific">Stentor coeruleus</name>
    <dbReference type="NCBI Taxonomy" id="5963"/>
    <lineage>
        <taxon>Eukaryota</taxon>
        <taxon>Sar</taxon>
        <taxon>Alveolata</taxon>
        <taxon>Ciliophora</taxon>
        <taxon>Postciliodesmatophora</taxon>
        <taxon>Heterotrichea</taxon>
        <taxon>Heterotrichida</taxon>
        <taxon>Stentoridae</taxon>
        <taxon>Stentor</taxon>
    </lineage>
</organism>
<proteinExistence type="predicted"/>
<evidence type="ECO:0000313" key="2">
    <source>
        <dbReference type="EMBL" id="OMJ68958.1"/>
    </source>
</evidence>
<dbReference type="InterPro" id="IPR006461">
    <property type="entry name" value="PLAC_motif_containing"/>
</dbReference>
<feature type="transmembrane region" description="Helical" evidence="1">
    <location>
        <begin position="7"/>
        <end position="23"/>
    </location>
</feature>
<sequence length="104" mass="11910">MSFQEQLCGCLSDMFSCLIVWYVPFGSCVMHAMATNQITNSGFMESYLISLACCFGMAYNRQKIKKVLMIQGNYFEDCLMYFCCMACATAQDYREAETRYLANP</sequence>
<protein>
    <recommendedName>
        <fullName evidence="4">PLAC8 family protein</fullName>
    </recommendedName>
</protein>
<dbReference type="EMBL" id="MPUH01001259">
    <property type="protein sequence ID" value="OMJ68958.1"/>
    <property type="molecule type" value="Genomic_DNA"/>
</dbReference>
<gene>
    <name evidence="2" type="ORF">SteCoe_33458</name>
</gene>
<dbReference type="NCBIfam" id="TIGR01571">
    <property type="entry name" value="A_thal_Cys_rich"/>
    <property type="match status" value="1"/>
</dbReference>
<feature type="transmembrane region" description="Helical" evidence="1">
    <location>
        <begin position="43"/>
        <end position="60"/>
    </location>
</feature>
<evidence type="ECO:0000256" key="1">
    <source>
        <dbReference type="SAM" id="Phobius"/>
    </source>
</evidence>
<evidence type="ECO:0008006" key="4">
    <source>
        <dbReference type="Google" id="ProtNLM"/>
    </source>
</evidence>
<dbReference type="OrthoDB" id="1045822at2759"/>
<dbReference type="AlphaFoldDB" id="A0A1R2AWS2"/>
<accession>A0A1R2AWS2</accession>
<dbReference type="Proteomes" id="UP000187209">
    <property type="component" value="Unassembled WGS sequence"/>
</dbReference>
<keyword evidence="3" id="KW-1185">Reference proteome</keyword>
<keyword evidence="1" id="KW-1133">Transmembrane helix</keyword>
<keyword evidence="1" id="KW-0812">Transmembrane</keyword>
<dbReference type="PANTHER" id="PTHR15907">
    <property type="entry name" value="DUF614 FAMILY PROTEIN-RELATED"/>
    <property type="match status" value="1"/>
</dbReference>
<reference evidence="2 3" key="1">
    <citation type="submission" date="2016-11" db="EMBL/GenBank/DDBJ databases">
        <title>The macronuclear genome of Stentor coeruleus: a giant cell with tiny introns.</title>
        <authorList>
            <person name="Slabodnick M."/>
            <person name="Ruby J.G."/>
            <person name="Reiff S.B."/>
            <person name="Swart E.C."/>
            <person name="Gosai S."/>
            <person name="Prabakaran S."/>
            <person name="Witkowska E."/>
            <person name="Larue G.E."/>
            <person name="Fisher S."/>
            <person name="Freeman R.M."/>
            <person name="Gunawardena J."/>
            <person name="Chu W."/>
            <person name="Stover N.A."/>
            <person name="Gregory B.D."/>
            <person name="Nowacki M."/>
            <person name="Derisi J."/>
            <person name="Roy S.W."/>
            <person name="Marshall W.F."/>
            <person name="Sood P."/>
        </authorList>
    </citation>
    <scope>NUCLEOTIDE SEQUENCE [LARGE SCALE GENOMIC DNA]</scope>
    <source>
        <strain evidence="2">WM001</strain>
    </source>
</reference>
<evidence type="ECO:0000313" key="3">
    <source>
        <dbReference type="Proteomes" id="UP000187209"/>
    </source>
</evidence>